<protein>
    <submittedName>
        <fullName evidence="2">Uncharacterized protein</fullName>
    </submittedName>
</protein>
<evidence type="ECO:0000313" key="3">
    <source>
        <dbReference type="Proteomes" id="UP000799424"/>
    </source>
</evidence>
<organism evidence="2 3">
    <name type="scientific">Ophiobolus disseminans</name>
    <dbReference type="NCBI Taxonomy" id="1469910"/>
    <lineage>
        <taxon>Eukaryota</taxon>
        <taxon>Fungi</taxon>
        <taxon>Dikarya</taxon>
        <taxon>Ascomycota</taxon>
        <taxon>Pezizomycotina</taxon>
        <taxon>Dothideomycetes</taxon>
        <taxon>Pleosporomycetidae</taxon>
        <taxon>Pleosporales</taxon>
        <taxon>Pleosporineae</taxon>
        <taxon>Phaeosphaeriaceae</taxon>
        <taxon>Ophiobolus</taxon>
    </lineage>
</organism>
<evidence type="ECO:0000313" key="2">
    <source>
        <dbReference type="EMBL" id="KAF2820349.1"/>
    </source>
</evidence>
<dbReference type="AlphaFoldDB" id="A0A6A6ZI20"/>
<accession>A0A6A6ZI20</accession>
<proteinExistence type="predicted"/>
<dbReference type="Proteomes" id="UP000799424">
    <property type="component" value="Unassembled WGS sequence"/>
</dbReference>
<feature type="region of interest" description="Disordered" evidence="1">
    <location>
        <begin position="113"/>
        <end position="169"/>
    </location>
</feature>
<sequence>MGQKMPFSKKELKVLYATYGDANLYNSGNLDPLTRNLTTGALLKKGHHCDICQAKMSMSCYEKFHYAFCPTWVTRKGKRERCGERFCLFSGGCGKHSRVQGYNKPLYRAADGQAPDLSEFDDQEPSDLTAEPKDKEEDFEAHEKTRNEVEEELRQQHGYVPKSFYDNYF</sequence>
<gene>
    <name evidence="2" type="ORF">CC86DRAFT_249416</name>
</gene>
<dbReference type="OrthoDB" id="3788615at2759"/>
<name>A0A6A6ZI20_9PLEO</name>
<feature type="non-terminal residue" evidence="2">
    <location>
        <position position="169"/>
    </location>
</feature>
<reference evidence="2" key="1">
    <citation type="journal article" date="2020" name="Stud. Mycol.">
        <title>101 Dothideomycetes genomes: a test case for predicting lifestyles and emergence of pathogens.</title>
        <authorList>
            <person name="Haridas S."/>
            <person name="Albert R."/>
            <person name="Binder M."/>
            <person name="Bloem J."/>
            <person name="Labutti K."/>
            <person name="Salamov A."/>
            <person name="Andreopoulos B."/>
            <person name="Baker S."/>
            <person name="Barry K."/>
            <person name="Bills G."/>
            <person name="Bluhm B."/>
            <person name="Cannon C."/>
            <person name="Castanera R."/>
            <person name="Culley D."/>
            <person name="Daum C."/>
            <person name="Ezra D."/>
            <person name="Gonzalez J."/>
            <person name="Henrissat B."/>
            <person name="Kuo A."/>
            <person name="Liang C."/>
            <person name="Lipzen A."/>
            <person name="Lutzoni F."/>
            <person name="Magnuson J."/>
            <person name="Mondo S."/>
            <person name="Nolan M."/>
            <person name="Ohm R."/>
            <person name="Pangilinan J."/>
            <person name="Park H.-J."/>
            <person name="Ramirez L."/>
            <person name="Alfaro M."/>
            <person name="Sun H."/>
            <person name="Tritt A."/>
            <person name="Yoshinaga Y."/>
            <person name="Zwiers L.-H."/>
            <person name="Turgeon B."/>
            <person name="Goodwin S."/>
            <person name="Spatafora J."/>
            <person name="Crous P."/>
            <person name="Grigoriev I."/>
        </authorList>
    </citation>
    <scope>NUCLEOTIDE SEQUENCE</scope>
    <source>
        <strain evidence="2">CBS 113818</strain>
    </source>
</reference>
<keyword evidence="3" id="KW-1185">Reference proteome</keyword>
<evidence type="ECO:0000256" key="1">
    <source>
        <dbReference type="SAM" id="MobiDB-lite"/>
    </source>
</evidence>
<feature type="compositionally biased region" description="Basic and acidic residues" evidence="1">
    <location>
        <begin position="130"/>
        <end position="155"/>
    </location>
</feature>
<dbReference type="EMBL" id="MU006241">
    <property type="protein sequence ID" value="KAF2820349.1"/>
    <property type="molecule type" value="Genomic_DNA"/>
</dbReference>